<evidence type="ECO:0000256" key="4">
    <source>
        <dbReference type="ARBA" id="ARBA00022840"/>
    </source>
</evidence>
<dbReference type="InterPro" id="IPR018181">
    <property type="entry name" value="Heat_shock_70_CS"/>
</dbReference>
<dbReference type="SMART" id="SM00327">
    <property type="entry name" value="VWA"/>
    <property type="match status" value="1"/>
</dbReference>
<dbReference type="Gene3D" id="3.90.640.10">
    <property type="entry name" value="Actin, Chain A, domain 4"/>
    <property type="match status" value="1"/>
</dbReference>
<gene>
    <name evidence="9" type="ORF">CQR44_0713</name>
</gene>
<feature type="domain" description="VWFA" evidence="8">
    <location>
        <begin position="532"/>
        <end position="697"/>
    </location>
</feature>
<evidence type="ECO:0000256" key="5">
    <source>
        <dbReference type="ARBA" id="ARBA00023016"/>
    </source>
</evidence>
<keyword evidence="6" id="KW-0143">Chaperone</keyword>
<dbReference type="FunFam" id="3.30.420.40:FF:000545">
    <property type="entry name" value="Endoplasmic reticulum chaperone BiP"/>
    <property type="match status" value="1"/>
</dbReference>
<evidence type="ECO:0000256" key="2">
    <source>
        <dbReference type="ARBA" id="ARBA00022553"/>
    </source>
</evidence>
<dbReference type="InterPro" id="IPR029047">
    <property type="entry name" value="HSP70_peptide-bd_sf"/>
</dbReference>
<accession>A0A2N3RBD7</accession>
<dbReference type="InterPro" id="IPR043129">
    <property type="entry name" value="ATPase_NBD"/>
</dbReference>
<dbReference type="InterPro" id="IPR013126">
    <property type="entry name" value="Hsp_70_fam"/>
</dbReference>
<evidence type="ECO:0000256" key="3">
    <source>
        <dbReference type="ARBA" id="ARBA00022741"/>
    </source>
</evidence>
<dbReference type="Proteomes" id="UP000233731">
    <property type="component" value="Unassembled WGS sequence"/>
</dbReference>
<keyword evidence="5 9" id="KW-0346">Stress response</keyword>
<keyword evidence="3 7" id="KW-0547">Nucleotide-binding</keyword>
<sequence>MGIAVGIDLGTTYSAVGRIDPTTGHAVIIRNPEGEAVTPSVVAVMPGGKTLIGAEAKEQQELGYTETAAFFKRSMGQKDFSLTLCGSQYSASDLAGILLHGLVQQAQEVSGETIDAAVVTVPAYFKNSEREATLEAASKAGLKVLGLLNEPTAAVFAYGLNADGASRKVLVYDLGGGTFDVTLAQVDGEEIRVLGSDGSHMLGGKDWDDALVRWITDQFSDQFDVDLSDDSEQMGQLAVVAEKAKKRLSRANSAPIRVSYQGHTGKYELTRDEFDDITSFMLQETSDIVDRLFASMDPPVSWQDVDGAILVGGSTRMKQVHDYIERMSGKPPLGGVNVDEAVALGAAIRANQNASGAPTMLLGSGSSASPSDGPNMLLGGRKVTDVTSHSLGMIAESSDRSQYINDILIPKNSPIPARQTQRRELRVPTSGGELEVYLLQGQEPAPLDNEVAGKYVFTDIPYVGDGRTLIDVTYSYDENGVIAISAVQTETNTSLPMHREPVPEDMSWATRSPLENDQVEQTANPGIPSTGEIYIFIDMSGSMYAAIEDAVEAAKQFVDQIDIDSMRVGIVGFASRHKVYQEATSNMLQIRTSLVQLIQHFKSYEVGAGNADDPLSYLDCIFSDYEPYKLALILTDGVWDDSEEAVQCAHSVWKQGINTIGIGIGGADEDFLKQISSIQDLSELTDASHLVESFSKIARVISSGDGLVR</sequence>
<dbReference type="EMBL" id="PCHJ01000013">
    <property type="protein sequence ID" value="PKV09810.1"/>
    <property type="molecule type" value="Genomic_DNA"/>
</dbReference>
<evidence type="ECO:0000313" key="10">
    <source>
        <dbReference type="Proteomes" id="UP000233731"/>
    </source>
</evidence>
<dbReference type="FunFam" id="3.90.640.10:FF:000003">
    <property type="entry name" value="Molecular chaperone DnaK"/>
    <property type="match status" value="1"/>
</dbReference>
<reference evidence="9 10" key="1">
    <citation type="submission" date="2017-10" db="EMBL/GenBank/DDBJ databases">
        <title>Bifidobacterium genomics.</title>
        <authorList>
            <person name="Lugli G.A."/>
            <person name="Milani C."/>
            <person name="Mancabelli L."/>
        </authorList>
    </citation>
    <scope>NUCLEOTIDE SEQUENCE [LARGE SCALE GENOMIC DNA]</scope>
    <source>
        <strain evidence="9 10">1460B</strain>
    </source>
</reference>
<keyword evidence="2" id="KW-0597">Phosphoprotein</keyword>
<dbReference type="Gene3D" id="3.30.420.40">
    <property type="match status" value="2"/>
</dbReference>
<dbReference type="Pfam" id="PF00092">
    <property type="entry name" value="VWA"/>
    <property type="match status" value="1"/>
</dbReference>
<evidence type="ECO:0000256" key="1">
    <source>
        <dbReference type="ARBA" id="ARBA00007381"/>
    </source>
</evidence>
<dbReference type="PANTHER" id="PTHR19375">
    <property type="entry name" value="HEAT SHOCK PROTEIN 70KDA"/>
    <property type="match status" value="1"/>
</dbReference>
<dbReference type="PRINTS" id="PR00301">
    <property type="entry name" value="HEATSHOCK70"/>
</dbReference>
<keyword evidence="4 7" id="KW-0067">ATP-binding</keyword>
<dbReference type="GO" id="GO:0140662">
    <property type="term" value="F:ATP-dependent protein folding chaperone"/>
    <property type="evidence" value="ECO:0007669"/>
    <property type="project" value="InterPro"/>
</dbReference>
<comment type="caution">
    <text evidence="9">The sequence shown here is derived from an EMBL/GenBank/DDBJ whole genome shotgun (WGS) entry which is preliminary data.</text>
</comment>
<name>A0A2N3RBD7_9BIFI</name>
<dbReference type="RefSeq" id="WP_101432333.1">
    <property type="nucleotide sequence ID" value="NZ_PCHJ01000013.1"/>
</dbReference>
<dbReference type="SUPFAM" id="SSF53067">
    <property type="entry name" value="Actin-like ATPase domain"/>
    <property type="match status" value="2"/>
</dbReference>
<dbReference type="GO" id="GO:0005524">
    <property type="term" value="F:ATP binding"/>
    <property type="evidence" value="ECO:0007669"/>
    <property type="project" value="UniProtKB-KW"/>
</dbReference>
<dbReference type="Gene3D" id="3.40.50.410">
    <property type="entry name" value="von Willebrand factor, type A domain"/>
    <property type="match status" value="1"/>
</dbReference>
<dbReference type="Pfam" id="PF00012">
    <property type="entry name" value="HSP70"/>
    <property type="match status" value="1"/>
</dbReference>
<dbReference type="SUPFAM" id="SSF100920">
    <property type="entry name" value="Heat shock protein 70kD (HSP70), peptide-binding domain"/>
    <property type="match status" value="1"/>
</dbReference>
<evidence type="ECO:0000313" key="9">
    <source>
        <dbReference type="EMBL" id="PKV09810.1"/>
    </source>
</evidence>
<evidence type="ECO:0000256" key="6">
    <source>
        <dbReference type="ARBA" id="ARBA00023186"/>
    </source>
</evidence>
<dbReference type="Gene3D" id="2.60.34.10">
    <property type="entry name" value="Substrate Binding Domain Of DNAk, Chain A, domain 1"/>
    <property type="match status" value="1"/>
</dbReference>
<proteinExistence type="inferred from homology"/>
<dbReference type="PROSITE" id="PS00297">
    <property type="entry name" value="HSP70_1"/>
    <property type="match status" value="1"/>
</dbReference>
<organism evidence="9 10">
    <name type="scientific">Bifidobacterium asteroides</name>
    <dbReference type="NCBI Taxonomy" id="1684"/>
    <lineage>
        <taxon>Bacteria</taxon>
        <taxon>Bacillati</taxon>
        <taxon>Actinomycetota</taxon>
        <taxon>Actinomycetes</taxon>
        <taxon>Bifidobacteriales</taxon>
        <taxon>Bifidobacteriaceae</taxon>
        <taxon>Bifidobacterium</taxon>
    </lineage>
</organism>
<dbReference type="InterPro" id="IPR002035">
    <property type="entry name" value="VWF_A"/>
</dbReference>
<comment type="similarity">
    <text evidence="1 7">Belongs to the heat shock protein 70 family.</text>
</comment>
<dbReference type="CDD" id="cd24029">
    <property type="entry name" value="ASKHA_NBD_HSP70_DnaK_HscA_HscC"/>
    <property type="match status" value="1"/>
</dbReference>
<evidence type="ECO:0000259" key="8">
    <source>
        <dbReference type="PROSITE" id="PS50234"/>
    </source>
</evidence>
<evidence type="ECO:0000256" key="7">
    <source>
        <dbReference type="RuleBase" id="RU003322"/>
    </source>
</evidence>
<dbReference type="AlphaFoldDB" id="A0A2N3RBD7"/>
<dbReference type="InterPro" id="IPR036465">
    <property type="entry name" value="vWFA_dom_sf"/>
</dbReference>
<dbReference type="SUPFAM" id="SSF53300">
    <property type="entry name" value="vWA-like"/>
    <property type="match status" value="1"/>
</dbReference>
<protein>
    <submittedName>
        <fullName evidence="9">DnaK protein (Heat shock protein), C-terminal region has VWA type A domain</fullName>
    </submittedName>
</protein>
<dbReference type="PROSITE" id="PS50234">
    <property type="entry name" value="VWFA"/>
    <property type="match status" value="1"/>
</dbReference>